<evidence type="ECO:0000313" key="5">
    <source>
        <dbReference type="Proteomes" id="UP000279259"/>
    </source>
</evidence>
<feature type="signal peptide" evidence="2">
    <location>
        <begin position="1"/>
        <end position="29"/>
    </location>
</feature>
<accession>A0A427YJR3</accession>
<evidence type="ECO:0000256" key="2">
    <source>
        <dbReference type="SAM" id="SignalP"/>
    </source>
</evidence>
<protein>
    <recommendedName>
        <fullName evidence="3">Glycosyl transferase CAP10 domain-containing protein</fullName>
    </recommendedName>
</protein>
<feature type="chain" id="PRO_5019498918" description="Glycosyl transferase CAP10 domain-containing protein" evidence="2">
    <location>
        <begin position="30"/>
        <end position="644"/>
    </location>
</feature>
<name>A0A427YJR3_9TREE</name>
<feature type="compositionally biased region" description="Low complexity" evidence="1">
    <location>
        <begin position="27"/>
        <end position="40"/>
    </location>
</feature>
<dbReference type="PANTHER" id="PTHR12203:SF118">
    <property type="entry name" value="BETA-1,2-XYLOSYLTRANSFERASE 1"/>
    <property type="match status" value="1"/>
</dbReference>
<dbReference type="EMBL" id="RSCD01000008">
    <property type="protein sequence ID" value="RSH91311.1"/>
    <property type="molecule type" value="Genomic_DNA"/>
</dbReference>
<dbReference type="InterPro" id="IPR051091">
    <property type="entry name" value="O-Glucosyltr/Glycosyltrsf_90"/>
</dbReference>
<evidence type="ECO:0000313" key="4">
    <source>
        <dbReference type="EMBL" id="RSH91311.1"/>
    </source>
</evidence>
<evidence type="ECO:0000256" key="1">
    <source>
        <dbReference type="SAM" id="MobiDB-lite"/>
    </source>
</evidence>
<evidence type="ECO:0000259" key="3">
    <source>
        <dbReference type="SMART" id="SM00672"/>
    </source>
</evidence>
<gene>
    <name evidence="4" type="ORF">EHS25_009610</name>
</gene>
<keyword evidence="2" id="KW-0732">Signal</keyword>
<comment type="caution">
    <text evidence="4">The sequence shown here is derived from an EMBL/GenBank/DDBJ whole genome shotgun (WGS) entry which is preliminary data.</text>
</comment>
<keyword evidence="5" id="KW-1185">Reference proteome</keyword>
<sequence length="644" mass="73024">MHRVNRPVILFSALAVLLVLHLLFSPSSSQPSYKPSSASSRRNTSPAKNIYGSTAPKAVSSDGVEIDSRGYINYVPGKTLAHPLELLVERGKRLAAEQEAKIREVQTLEDAVDEYEREYGMKPPKGFDKWFRFTQSSSPPTIVSPALLPYAHNPLLSFLGLPTDIVRERVDEVRQKGEIFSFTFVPDGQGDEGTACSSEEDWYPEDWHTRGKGRVRVRGPASWLWRCNNTLTMLLPILPLMPDELFTQDPPVELAFSMSDGPRGMVHNTVRDRSESLGRAGKVWPKAQLYKAEQNMRWTYGWGWSCPEGTPLKTQNTDLVLNDLSPVQVPFGEKGAGSAPKSFIADFDMAANFCNNPDLMGLHHILLSEKHRAAVDLVPVVMTCRVMWNSDVLGVPLDGVHETVEYVPWEKKDIAKAFWRGTSTGLHHNKETPWRSSQRDRLHFFAHNTSTASTPILVDRTKSGGRLELEEWSVKELNEKWLDIGLSGGPAQCNQEDGTCDVMAKEIDFMDRVRKEDSVKYKFAVDVDGNGWSSRFRRLLASNNVVFKSTLYPEWFSAQLIPWYHYVPLKLDYSDMHDIMAFFNGSPDGTAPGRDDLAKEIAANGLKFTQERWRMEDMQSFMYLLVLEYWRVWSDDREANAYTI</sequence>
<dbReference type="Pfam" id="PF05686">
    <property type="entry name" value="Glyco_transf_90"/>
    <property type="match status" value="1"/>
</dbReference>
<dbReference type="PANTHER" id="PTHR12203">
    <property type="entry name" value="KDEL LYS-ASP-GLU-LEU CONTAINING - RELATED"/>
    <property type="match status" value="1"/>
</dbReference>
<proteinExistence type="predicted"/>
<organism evidence="4 5">
    <name type="scientific">Saitozyma podzolica</name>
    <dbReference type="NCBI Taxonomy" id="1890683"/>
    <lineage>
        <taxon>Eukaryota</taxon>
        <taxon>Fungi</taxon>
        <taxon>Dikarya</taxon>
        <taxon>Basidiomycota</taxon>
        <taxon>Agaricomycotina</taxon>
        <taxon>Tremellomycetes</taxon>
        <taxon>Tremellales</taxon>
        <taxon>Trimorphomycetaceae</taxon>
        <taxon>Saitozyma</taxon>
    </lineage>
</organism>
<feature type="domain" description="Glycosyl transferase CAP10" evidence="3">
    <location>
        <begin position="343"/>
        <end position="630"/>
    </location>
</feature>
<feature type="region of interest" description="Disordered" evidence="1">
    <location>
        <begin position="27"/>
        <end position="58"/>
    </location>
</feature>
<dbReference type="AlphaFoldDB" id="A0A427YJR3"/>
<dbReference type="SMART" id="SM00672">
    <property type="entry name" value="CAP10"/>
    <property type="match status" value="1"/>
</dbReference>
<dbReference type="OrthoDB" id="541052at2759"/>
<dbReference type="InterPro" id="IPR006598">
    <property type="entry name" value="CAP10"/>
</dbReference>
<reference evidence="4 5" key="1">
    <citation type="submission" date="2018-11" db="EMBL/GenBank/DDBJ databases">
        <title>Genome sequence of Saitozyma podzolica DSM 27192.</title>
        <authorList>
            <person name="Aliyu H."/>
            <person name="Gorte O."/>
            <person name="Ochsenreither K."/>
        </authorList>
    </citation>
    <scope>NUCLEOTIDE SEQUENCE [LARGE SCALE GENOMIC DNA]</scope>
    <source>
        <strain evidence="4 5">DSM 27192</strain>
    </source>
</reference>
<dbReference type="Proteomes" id="UP000279259">
    <property type="component" value="Unassembled WGS sequence"/>
</dbReference>